<accession>A0AAD5RLR0</accession>
<dbReference type="GO" id="GO:0004721">
    <property type="term" value="F:phosphoprotein phosphatase activity"/>
    <property type="evidence" value="ECO:0007669"/>
    <property type="project" value="InterPro"/>
</dbReference>
<dbReference type="PROSITE" id="PS50056">
    <property type="entry name" value="TYR_PHOSPHATASE_2"/>
    <property type="match status" value="1"/>
</dbReference>
<dbReference type="AlphaFoldDB" id="A0AAD5RLR0"/>
<dbReference type="Gene3D" id="3.90.190.10">
    <property type="entry name" value="Protein tyrosine phosphatase superfamily"/>
    <property type="match status" value="1"/>
</dbReference>
<dbReference type="InterPro" id="IPR000387">
    <property type="entry name" value="Tyr_Pase_dom"/>
</dbReference>
<feature type="domain" description="Tyrosine specific protein phosphatases" evidence="1">
    <location>
        <begin position="181"/>
        <end position="201"/>
    </location>
</feature>
<evidence type="ECO:0000313" key="3">
    <source>
        <dbReference type="Proteomes" id="UP001201980"/>
    </source>
</evidence>
<evidence type="ECO:0000259" key="1">
    <source>
        <dbReference type="PROSITE" id="PS50056"/>
    </source>
</evidence>
<dbReference type="Proteomes" id="UP001201980">
    <property type="component" value="Unassembled WGS sequence"/>
</dbReference>
<proteinExistence type="predicted"/>
<dbReference type="InterPro" id="IPR026893">
    <property type="entry name" value="Tyr/Ser_Pase_IphP-type"/>
</dbReference>
<organism evidence="2 3">
    <name type="scientific">Zalerion maritima</name>
    <dbReference type="NCBI Taxonomy" id="339359"/>
    <lineage>
        <taxon>Eukaryota</taxon>
        <taxon>Fungi</taxon>
        <taxon>Dikarya</taxon>
        <taxon>Ascomycota</taxon>
        <taxon>Pezizomycotina</taxon>
        <taxon>Sordariomycetes</taxon>
        <taxon>Lulworthiomycetidae</taxon>
        <taxon>Lulworthiales</taxon>
        <taxon>Lulworthiaceae</taxon>
        <taxon>Zalerion</taxon>
    </lineage>
</organism>
<evidence type="ECO:0000313" key="2">
    <source>
        <dbReference type="EMBL" id="KAJ2897902.1"/>
    </source>
</evidence>
<keyword evidence="3" id="KW-1185">Reference proteome</keyword>
<dbReference type="SUPFAM" id="SSF52799">
    <property type="entry name" value="(Phosphotyrosine protein) phosphatases II"/>
    <property type="match status" value="1"/>
</dbReference>
<dbReference type="InterPro" id="IPR016130">
    <property type="entry name" value="Tyr_Pase_AS"/>
</dbReference>
<sequence length="312" mass="33604">MAEGNNTETATGSTIPTWPPFHDVGGIANFRDIGGYQSTLLSVNGNPKVVRRGLVFRCADPSGVTDEGIETMNRLGIRKVYDLRSNAEVSKPGKVREWEGAERVYLPVFLDEDYSPQAIAERWHNYATQGCAGFVRAYNSIIDSSTSSTHPYKPLATLINHLVTLPSATATSSAFALLPDPILLHCTAGKDRTGVLCAIVLSLLGIPDHSIAEEYGLTDIGLGSIRSTLVSRLLAETPLKWNKDGAERMASSRSENMVAFLQEVRRTYGSVEGMVQAKLCDEFGGEAGVASVVGRLRGVMLEDAAVDAPGHH</sequence>
<name>A0AAD5RLR0_9PEZI</name>
<reference evidence="2" key="1">
    <citation type="submission" date="2022-07" db="EMBL/GenBank/DDBJ databases">
        <title>Draft genome sequence of Zalerion maritima ATCC 34329, a (micro)plastics degrading marine fungus.</title>
        <authorList>
            <person name="Paco A."/>
            <person name="Goncalves M.F.M."/>
            <person name="Rocha-Santos T.A.P."/>
            <person name="Alves A."/>
        </authorList>
    </citation>
    <scope>NUCLEOTIDE SEQUENCE</scope>
    <source>
        <strain evidence="2">ATCC 34329</strain>
    </source>
</reference>
<dbReference type="PANTHER" id="PTHR31126">
    <property type="entry name" value="TYROSINE-PROTEIN PHOSPHATASE"/>
    <property type="match status" value="1"/>
</dbReference>
<comment type="caution">
    <text evidence="2">The sequence shown here is derived from an EMBL/GenBank/DDBJ whole genome shotgun (WGS) entry which is preliminary data.</text>
</comment>
<dbReference type="Pfam" id="PF13350">
    <property type="entry name" value="Y_phosphatase3"/>
    <property type="match status" value="1"/>
</dbReference>
<dbReference type="PROSITE" id="PS00383">
    <property type="entry name" value="TYR_PHOSPHATASE_1"/>
    <property type="match status" value="1"/>
</dbReference>
<protein>
    <submittedName>
        <fullName evidence="2">Tyrosine phosphatase protein</fullName>
    </submittedName>
</protein>
<gene>
    <name evidence="2" type="ORF">MKZ38_004317</name>
</gene>
<dbReference type="InterPro" id="IPR029021">
    <property type="entry name" value="Prot-tyrosine_phosphatase-like"/>
</dbReference>
<dbReference type="EMBL" id="JAKWBI020000252">
    <property type="protein sequence ID" value="KAJ2897902.1"/>
    <property type="molecule type" value="Genomic_DNA"/>
</dbReference>
<dbReference type="PANTHER" id="PTHR31126:SF1">
    <property type="entry name" value="TYROSINE SPECIFIC PROTEIN PHOSPHATASES DOMAIN-CONTAINING PROTEIN"/>
    <property type="match status" value="1"/>
</dbReference>